<sequence length="296" mass="33406">MNWKKSLHFLEALYCRYEDDEVTALGAQMTYYMILAFFPFLIFLLTIVGMTPISTQDVWEQIAMVLPESSYKAVNDIMNEIFENRNEALLSFSMIGTLWAASNGLSAVIKALNKAYDEPETRPFWKLKGLALLATVGLTLVMLLTFVLLVFGHVIGEQLFKFLGYPNDFELIWGLVKFSIPLAAMLLGFALLYWTVPNRRLRFKSVLPGAVFASLGWIAISLLFSFYVSHFGNYSKSYGSLGGVIVLLVWLYISCIIIILGGEINATLTFDKEGKSKPGCKSFSSRLSFWKKKKPE</sequence>
<dbReference type="EMBL" id="JBJURJ010000006">
    <property type="protein sequence ID" value="MFM9328793.1"/>
    <property type="molecule type" value="Genomic_DNA"/>
</dbReference>
<organism evidence="1 2">
    <name type="scientific">Paenibacillus mesotrionivorans</name>
    <dbReference type="NCBI Taxonomy" id="3160968"/>
    <lineage>
        <taxon>Bacteria</taxon>
        <taxon>Bacillati</taxon>
        <taxon>Bacillota</taxon>
        <taxon>Bacilli</taxon>
        <taxon>Bacillales</taxon>
        <taxon>Paenibacillaceae</taxon>
        <taxon>Paenibacillus</taxon>
    </lineage>
</organism>
<reference evidence="1" key="1">
    <citation type="submission" date="2024-12" db="EMBL/GenBank/DDBJ databases">
        <authorList>
            <person name="Wu N."/>
        </authorList>
    </citation>
    <scope>NUCLEOTIDE SEQUENCE</scope>
    <source>
        <strain evidence="1">P15</strain>
    </source>
</reference>
<name>A0ACC7NVT9_9BACL</name>
<dbReference type="Proteomes" id="UP001631969">
    <property type="component" value="Unassembled WGS sequence"/>
</dbReference>
<keyword evidence="2" id="KW-1185">Reference proteome</keyword>
<comment type="caution">
    <text evidence="1">The sequence shown here is derived from an EMBL/GenBank/DDBJ whole genome shotgun (WGS) entry which is preliminary data.</text>
</comment>
<protein>
    <submittedName>
        <fullName evidence="1">YihY/virulence factor BrkB family protein</fullName>
    </submittedName>
</protein>
<proteinExistence type="predicted"/>
<gene>
    <name evidence="1" type="ORF">ACI1P1_10875</name>
</gene>
<evidence type="ECO:0000313" key="2">
    <source>
        <dbReference type="Proteomes" id="UP001631969"/>
    </source>
</evidence>
<accession>A0ACC7NVT9</accession>
<evidence type="ECO:0000313" key="1">
    <source>
        <dbReference type="EMBL" id="MFM9328793.1"/>
    </source>
</evidence>